<evidence type="ECO:0000313" key="1">
    <source>
        <dbReference type="EMBL" id="MBR0650709.1"/>
    </source>
</evidence>
<reference evidence="2" key="1">
    <citation type="journal article" date="2021" name="Syst. Appl. Microbiol.">
        <title>Roseomonas hellenica sp. nov., isolated from roots of wild-growing Alkanna tinctoria.</title>
        <authorList>
            <person name="Rat A."/>
            <person name="Naranjo H.D."/>
            <person name="Lebbe L."/>
            <person name="Cnockaert M."/>
            <person name="Krigas N."/>
            <person name="Grigoriadou K."/>
            <person name="Maloupa E."/>
            <person name="Willems A."/>
        </authorList>
    </citation>
    <scope>NUCLEOTIDE SEQUENCE [LARGE SCALE GENOMIC DNA]</scope>
    <source>
        <strain evidence="2">LMG 31159</strain>
    </source>
</reference>
<sequence>MNWADIGRRGCRGIAAGVLVAAAGCAMMEQAQAPALRTIAERMPQELAGFVLGETAERPGPSLSLDYATPSRSAVGTVLVYDGAGERAPADPAAPAIDRELTAAVAELSEAPQGRTGRRLAERERMTLPDAGLRCAVMTGAFGRAPVMRQVCVGGAAGRFVKIQVTMADSRPRPADANAFAVAAIGAVRGG</sequence>
<organism evidence="1 2">
    <name type="scientific">Neoroseomonas terrae</name>
    <dbReference type="NCBI Taxonomy" id="424799"/>
    <lineage>
        <taxon>Bacteria</taxon>
        <taxon>Pseudomonadati</taxon>
        <taxon>Pseudomonadota</taxon>
        <taxon>Alphaproteobacteria</taxon>
        <taxon>Acetobacterales</taxon>
        <taxon>Acetobacteraceae</taxon>
        <taxon>Neoroseomonas</taxon>
    </lineage>
</organism>
<gene>
    <name evidence="1" type="ORF">GXW78_13615</name>
</gene>
<protein>
    <recommendedName>
        <fullName evidence="3">Lipoprotein</fullName>
    </recommendedName>
</protein>
<dbReference type="Proteomes" id="UP000698752">
    <property type="component" value="Unassembled WGS sequence"/>
</dbReference>
<evidence type="ECO:0008006" key="3">
    <source>
        <dbReference type="Google" id="ProtNLM"/>
    </source>
</evidence>
<keyword evidence="2" id="KW-1185">Reference proteome</keyword>
<name>A0ABS5EI62_9PROT</name>
<comment type="caution">
    <text evidence="1">The sequence shown here is derived from an EMBL/GenBank/DDBJ whole genome shotgun (WGS) entry which is preliminary data.</text>
</comment>
<proteinExistence type="predicted"/>
<dbReference type="RefSeq" id="WP_211869368.1">
    <property type="nucleotide sequence ID" value="NZ_JAAEDI010000013.1"/>
</dbReference>
<accession>A0ABS5EI62</accession>
<dbReference type="EMBL" id="JAAEDI010000013">
    <property type="protein sequence ID" value="MBR0650709.1"/>
    <property type="molecule type" value="Genomic_DNA"/>
</dbReference>
<evidence type="ECO:0000313" key="2">
    <source>
        <dbReference type="Proteomes" id="UP000698752"/>
    </source>
</evidence>